<name>A0A431VVA6_9BACI</name>
<evidence type="ECO:0000313" key="2">
    <source>
        <dbReference type="Proteomes" id="UP000271374"/>
    </source>
</evidence>
<reference evidence="1 2" key="1">
    <citation type="submission" date="2018-12" db="EMBL/GenBank/DDBJ databases">
        <title>Bacillus yapensis draft genome sequence.</title>
        <authorList>
            <person name="Yu L."/>
            <person name="Xu X."/>
            <person name="Tang X."/>
        </authorList>
    </citation>
    <scope>NUCLEOTIDE SEQUENCE [LARGE SCALE GENOMIC DNA]</scope>
    <source>
        <strain evidence="1 2">XXST-01</strain>
    </source>
</reference>
<comment type="caution">
    <text evidence="1">The sequence shown here is derived from an EMBL/GenBank/DDBJ whole genome shotgun (WGS) entry which is preliminary data.</text>
</comment>
<sequence>MNVVTTFNEKRREKQLKYEKSVLKEISLKNLKERVTQYFGSSDLTSTLLLQSGIEEACYDVAIESYLLGAHFSRFGYYGESAQEVKKRCRKEEKHLADTLYNFLLYWGKGSEAVYSETLYYLCEQYVESWWMEGFRTGERRHKLRLH</sequence>
<keyword evidence="2" id="KW-1185">Reference proteome</keyword>
<accession>A0A431VVA6</accession>
<dbReference type="Proteomes" id="UP000271374">
    <property type="component" value="Unassembled WGS sequence"/>
</dbReference>
<evidence type="ECO:0000313" key="1">
    <source>
        <dbReference type="EMBL" id="RTR26959.1"/>
    </source>
</evidence>
<gene>
    <name evidence="1" type="ORF">EKG37_20505</name>
</gene>
<dbReference type="Pfam" id="PF10730">
    <property type="entry name" value="DUF2521"/>
    <property type="match status" value="1"/>
</dbReference>
<dbReference type="OrthoDB" id="2915109at2"/>
<protein>
    <submittedName>
        <fullName evidence="1">DUF2521 family protein</fullName>
    </submittedName>
</protein>
<proteinExistence type="predicted"/>
<dbReference type="RefSeq" id="WP_126410635.1">
    <property type="nucleotide sequence ID" value="NZ_RXNT01000021.1"/>
</dbReference>
<dbReference type="EMBL" id="RXNT01000021">
    <property type="protein sequence ID" value="RTR26959.1"/>
    <property type="molecule type" value="Genomic_DNA"/>
</dbReference>
<dbReference type="AlphaFoldDB" id="A0A431VVA6"/>
<dbReference type="InterPro" id="IPR019667">
    <property type="entry name" value="Uncharacterised_YbaK"/>
</dbReference>
<organism evidence="1 2">
    <name type="scientific">Bacillus yapensis</name>
    <dbReference type="NCBI Taxonomy" id="2492960"/>
    <lineage>
        <taxon>Bacteria</taxon>
        <taxon>Bacillati</taxon>
        <taxon>Bacillota</taxon>
        <taxon>Bacilli</taxon>
        <taxon>Bacillales</taxon>
        <taxon>Bacillaceae</taxon>
        <taxon>Bacillus</taxon>
    </lineage>
</organism>